<accession>A0ABD5R3B0</accession>
<dbReference type="Proteomes" id="UP001596118">
    <property type="component" value="Unassembled WGS sequence"/>
</dbReference>
<organism evidence="1 2">
    <name type="scientific">Halorubrum rubrum</name>
    <dbReference type="NCBI Taxonomy" id="1126240"/>
    <lineage>
        <taxon>Archaea</taxon>
        <taxon>Methanobacteriati</taxon>
        <taxon>Methanobacteriota</taxon>
        <taxon>Stenosarchaea group</taxon>
        <taxon>Halobacteria</taxon>
        <taxon>Halobacteriales</taxon>
        <taxon>Haloferacaceae</taxon>
        <taxon>Halorubrum</taxon>
    </lineage>
</organism>
<reference evidence="1 2" key="1">
    <citation type="journal article" date="2019" name="Int. J. Syst. Evol. Microbiol.">
        <title>The Global Catalogue of Microorganisms (GCM) 10K type strain sequencing project: providing services to taxonomists for standard genome sequencing and annotation.</title>
        <authorList>
            <consortium name="The Broad Institute Genomics Platform"/>
            <consortium name="The Broad Institute Genome Sequencing Center for Infectious Disease"/>
            <person name="Wu L."/>
            <person name="Ma J."/>
        </authorList>
    </citation>
    <scope>NUCLEOTIDE SEQUENCE [LARGE SCALE GENOMIC DNA]</scope>
    <source>
        <strain evidence="1 2">CGMCC 1.12124</strain>
    </source>
</reference>
<comment type="caution">
    <text evidence="1">The sequence shown here is derived from an EMBL/GenBank/DDBJ whole genome shotgun (WGS) entry which is preliminary data.</text>
</comment>
<dbReference type="RefSeq" id="WP_256413260.1">
    <property type="nucleotide sequence ID" value="NZ_JANHDM010000020.1"/>
</dbReference>
<evidence type="ECO:0000313" key="1">
    <source>
        <dbReference type="EMBL" id="MFC5279382.1"/>
    </source>
</evidence>
<gene>
    <name evidence="1" type="ORF">ACFPM1_11540</name>
</gene>
<sequence>MQNRYRVVRGLPDEEPLLDLLNGCFERWGDGRFLNWKYTRPGADTATGYRIVRDGDLVGFRGMFERVIEGETGGYEFHVCGDACIAAGHRGQGLYSQIRKATESAIERDGSDFCSLFTRKEHVPFEVGLDRGWNYRTLPLYLRVLSPGNVIPHYARLALDESGVVAAILDRFGGRITLDTGGDEFRLDRLLDGSTGDPGRSISIPFPERATTAAVEIAGSDSLGGSLRRRLSSGRPGPAGDVEIRTRPTVDEDLLGSMATLYDEVTNEYDLAFRRSIADVRHLLDHPRRFAVVTARRRDRIVGAAPVVLTETADTLEAWVLDTVVADDEAFVALLDGVEEVATARDADMLLMMSDVDPGREWARIDKQVLMWNSYGVNTRPLETDSLFIGLYDVV</sequence>
<dbReference type="EMBL" id="JBHSKY010000010">
    <property type="protein sequence ID" value="MFC5279382.1"/>
    <property type="molecule type" value="Genomic_DNA"/>
</dbReference>
<evidence type="ECO:0000313" key="2">
    <source>
        <dbReference type="Proteomes" id="UP001596118"/>
    </source>
</evidence>
<dbReference type="SUPFAM" id="SSF55729">
    <property type="entry name" value="Acyl-CoA N-acyltransferases (Nat)"/>
    <property type="match status" value="1"/>
</dbReference>
<keyword evidence="2" id="KW-1185">Reference proteome</keyword>
<dbReference type="InterPro" id="IPR016181">
    <property type="entry name" value="Acyl_CoA_acyltransferase"/>
</dbReference>
<name>A0ABD5R3B0_9EURY</name>
<dbReference type="AlphaFoldDB" id="A0ABD5R3B0"/>
<dbReference type="Gene3D" id="3.40.630.30">
    <property type="match status" value="1"/>
</dbReference>
<evidence type="ECO:0008006" key="3">
    <source>
        <dbReference type="Google" id="ProtNLM"/>
    </source>
</evidence>
<proteinExistence type="predicted"/>
<protein>
    <recommendedName>
        <fullName evidence="3">GNAT family N-acetyltransferase</fullName>
    </recommendedName>
</protein>